<sequence length="218" mass="23630">MTPRGRANRTADLVQNFPKPAAAAPPTNKGQRFRGVRKRPWGRYAAEIRNPIERTRVWLGTFDTAEEAARAYDSAARKFRGAKARTNFPQPIATAEYAAKLGYSSRSPSQVSTVESYAPPAAVFLPNQAPSDLSLAAPGAGSMQFRSDGGPGRMSLASRYAFSLSERVSAIRKAYRSSERRSGDMGSSSAVDYACHGGRNEKRVLDFDLNCPPPAEVA</sequence>
<reference evidence="9" key="1">
    <citation type="submission" date="2012-11" db="EMBL/GenBank/DDBJ databases">
        <title>The ethylene response factor genes from Tamarix hispida are in response to salt and drought stresses and involved in ABA signaling pathway.</title>
        <authorList>
            <person name="Liu W.J."/>
            <person name="Wang Y.C."/>
        </authorList>
    </citation>
    <scope>NUCLEOTIDE SEQUENCE</scope>
</reference>
<keyword evidence="5" id="KW-0804">Transcription</keyword>
<dbReference type="SMART" id="SM00380">
    <property type="entry name" value="AP2"/>
    <property type="match status" value="1"/>
</dbReference>
<evidence type="ECO:0000256" key="1">
    <source>
        <dbReference type="ARBA" id="ARBA00004123"/>
    </source>
</evidence>
<evidence type="ECO:0000256" key="6">
    <source>
        <dbReference type="ARBA" id="ARBA00023242"/>
    </source>
</evidence>
<evidence type="ECO:0000256" key="3">
    <source>
        <dbReference type="ARBA" id="ARBA00023015"/>
    </source>
</evidence>
<keyword evidence="6" id="KW-0539">Nucleus</keyword>
<evidence type="ECO:0000256" key="2">
    <source>
        <dbReference type="ARBA" id="ARBA00022745"/>
    </source>
</evidence>
<dbReference type="FunFam" id="3.30.730.10:FF:000001">
    <property type="entry name" value="Ethylene-responsive transcription factor 2"/>
    <property type="match status" value="1"/>
</dbReference>
<evidence type="ECO:0000256" key="5">
    <source>
        <dbReference type="ARBA" id="ARBA00023163"/>
    </source>
</evidence>
<dbReference type="EMBL" id="KC171631">
    <property type="protein sequence ID" value="AGE97360.1"/>
    <property type="molecule type" value="mRNA"/>
</dbReference>
<organism evidence="9">
    <name type="scientific">Tamarix hispida</name>
    <dbReference type="NCBI Taxonomy" id="189793"/>
    <lineage>
        <taxon>Eukaryota</taxon>
        <taxon>Viridiplantae</taxon>
        <taxon>Streptophyta</taxon>
        <taxon>Embryophyta</taxon>
        <taxon>Tracheophyta</taxon>
        <taxon>Spermatophyta</taxon>
        <taxon>Magnoliopsida</taxon>
        <taxon>eudicotyledons</taxon>
        <taxon>Gunneridae</taxon>
        <taxon>Pentapetalae</taxon>
        <taxon>Caryophyllales</taxon>
        <taxon>Tamaricaceae</taxon>
        <taxon>Tamarix</taxon>
    </lineage>
</organism>
<dbReference type="Gene3D" id="3.30.730.10">
    <property type="entry name" value="AP2/ERF domain"/>
    <property type="match status" value="1"/>
</dbReference>
<dbReference type="InterPro" id="IPR036955">
    <property type="entry name" value="AP2/ERF_dom_sf"/>
</dbReference>
<dbReference type="PRINTS" id="PR00367">
    <property type="entry name" value="ETHRSPELEMNT"/>
</dbReference>
<protein>
    <submittedName>
        <fullName evidence="9">Ethylene response factor 5</fullName>
    </submittedName>
</protein>
<dbReference type="PROSITE" id="PS51032">
    <property type="entry name" value="AP2_ERF"/>
    <property type="match status" value="1"/>
</dbReference>
<dbReference type="CDD" id="cd00018">
    <property type="entry name" value="AP2"/>
    <property type="match status" value="1"/>
</dbReference>
<feature type="region of interest" description="Disordered" evidence="7">
    <location>
        <begin position="1"/>
        <end position="36"/>
    </location>
</feature>
<keyword evidence="3" id="KW-0805">Transcription regulation</keyword>
<accession>M1JNG8</accession>
<dbReference type="GO" id="GO:0003700">
    <property type="term" value="F:DNA-binding transcription factor activity"/>
    <property type="evidence" value="ECO:0007669"/>
    <property type="project" value="InterPro"/>
</dbReference>
<keyword evidence="4" id="KW-0238">DNA-binding</keyword>
<evidence type="ECO:0000259" key="8">
    <source>
        <dbReference type="PROSITE" id="PS51032"/>
    </source>
</evidence>
<keyword evidence="2" id="KW-0936">Ethylene signaling pathway</keyword>
<dbReference type="GO" id="GO:0005634">
    <property type="term" value="C:nucleus"/>
    <property type="evidence" value="ECO:0007669"/>
    <property type="project" value="UniProtKB-SubCell"/>
</dbReference>
<proteinExistence type="evidence at transcript level"/>
<evidence type="ECO:0000256" key="4">
    <source>
        <dbReference type="ARBA" id="ARBA00023125"/>
    </source>
</evidence>
<comment type="subcellular location">
    <subcellularLocation>
        <location evidence="1">Nucleus</location>
    </subcellularLocation>
</comment>
<name>M1JNG8_9CARY</name>
<dbReference type="Pfam" id="PF00847">
    <property type="entry name" value="AP2"/>
    <property type="match status" value="1"/>
</dbReference>
<feature type="domain" description="AP2/ERF" evidence="8">
    <location>
        <begin position="32"/>
        <end position="89"/>
    </location>
</feature>
<dbReference type="SUPFAM" id="SSF54171">
    <property type="entry name" value="DNA-binding domain"/>
    <property type="match status" value="1"/>
</dbReference>
<dbReference type="GO" id="GO:0003677">
    <property type="term" value="F:DNA binding"/>
    <property type="evidence" value="ECO:0007669"/>
    <property type="project" value="UniProtKB-KW"/>
</dbReference>
<dbReference type="PANTHER" id="PTHR31677:SF157">
    <property type="entry name" value="AP2_ERF DOMAIN-CONTAINING PROTEIN"/>
    <property type="match status" value="1"/>
</dbReference>
<dbReference type="InterPro" id="IPR016177">
    <property type="entry name" value="DNA-bd_dom_sf"/>
</dbReference>
<evidence type="ECO:0000256" key="7">
    <source>
        <dbReference type="SAM" id="MobiDB-lite"/>
    </source>
</evidence>
<gene>
    <name evidence="9" type="primary">ERF5</name>
</gene>
<dbReference type="GO" id="GO:0009873">
    <property type="term" value="P:ethylene-activated signaling pathway"/>
    <property type="evidence" value="ECO:0007669"/>
    <property type="project" value="UniProtKB-KW"/>
</dbReference>
<evidence type="ECO:0000313" key="9">
    <source>
        <dbReference type="EMBL" id="AGE97360.1"/>
    </source>
</evidence>
<dbReference type="AlphaFoldDB" id="M1JNG8"/>
<dbReference type="InterPro" id="IPR001471">
    <property type="entry name" value="AP2/ERF_dom"/>
</dbReference>
<dbReference type="PANTHER" id="PTHR31677">
    <property type="entry name" value="AP2 DOMAIN CLASS TRANSCRIPTION FACTOR"/>
    <property type="match status" value="1"/>
</dbReference>